<dbReference type="Proteomes" id="UP000736335">
    <property type="component" value="Unassembled WGS sequence"/>
</dbReference>
<gene>
    <name evidence="1" type="ORF">BJ322DRAFT_1020404</name>
</gene>
<protein>
    <submittedName>
        <fullName evidence="1">Uncharacterized protein</fullName>
    </submittedName>
</protein>
<sequence>MPRLLMTISNWCTRLANLQIHFNPASFVTRVDSDSETGSVALGLSDFTTPAVDLCAVKTIDVGNIPLPSESNTSYIMALGLLGAFPRLEKLEYDDGDWEDIDDLIGVCRRMGRFEFGKG</sequence>
<proteinExistence type="predicted"/>
<organism evidence="1 2">
    <name type="scientific">Thelephora terrestris</name>
    <dbReference type="NCBI Taxonomy" id="56493"/>
    <lineage>
        <taxon>Eukaryota</taxon>
        <taxon>Fungi</taxon>
        <taxon>Dikarya</taxon>
        <taxon>Basidiomycota</taxon>
        <taxon>Agaricomycotina</taxon>
        <taxon>Agaricomycetes</taxon>
        <taxon>Thelephorales</taxon>
        <taxon>Thelephoraceae</taxon>
        <taxon>Thelephora</taxon>
    </lineage>
</organism>
<reference evidence="1" key="1">
    <citation type="journal article" date="2020" name="Nat. Commun.">
        <title>Large-scale genome sequencing of mycorrhizal fungi provides insights into the early evolution of symbiotic traits.</title>
        <authorList>
            <person name="Miyauchi S."/>
            <person name="Kiss E."/>
            <person name="Kuo A."/>
            <person name="Drula E."/>
            <person name="Kohler A."/>
            <person name="Sanchez-Garcia M."/>
            <person name="Morin E."/>
            <person name="Andreopoulos B."/>
            <person name="Barry K.W."/>
            <person name="Bonito G."/>
            <person name="Buee M."/>
            <person name="Carver A."/>
            <person name="Chen C."/>
            <person name="Cichocki N."/>
            <person name="Clum A."/>
            <person name="Culley D."/>
            <person name="Crous P.W."/>
            <person name="Fauchery L."/>
            <person name="Girlanda M."/>
            <person name="Hayes R.D."/>
            <person name="Keri Z."/>
            <person name="LaButti K."/>
            <person name="Lipzen A."/>
            <person name="Lombard V."/>
            <person name="Magnuson J."/>
            <person name="Maillard F."/>
            <person name="Murat C."/>
            <person name="Nolan M."/>
            <person name="Ohm R.A."/>
            <person name="Pangilinan J."/>
            <person name="Pereira M.F."/>
            <person name="Perotto S."/>
            <person name="Peter M."/>
            <person name="Pfister S."/>
            <person name="Riley R."/>
            <person name="Sitrit Y."/>
            <person name="Stielow J.B."/>
            <person name="Szollosi G."/>
            <person name="Zifcakova L."/>
            <person name="Stursova M."/>
            <person name="Spatafora J.W."/>
            <person name="Tedersoo L."/>
            <person name="Vaario L.M."/>
            <person name="Yamada A."/>
            <person name="Yan M."/>
            <person name="Wang P."/>
            <person name="Xu J."/>
            <person name="Bruns T."/>
            <person name="Baldrian P."/>
            <person name="Vilgalys R."/>
            <person name="Dunand C."/>
            <person name="Henrissat B."/>
            <person name="Grigoriev I.V."/>
            <person name="Hibbett D."/>
            <person name="Nagy L.G."/>
            <person name="Martin F.M."/>
        </authorList>
    </citation>
    <scope>NUCLEOTIDE SEQUENCE</scope>
    <source>
        <strain evidence="1">UH-Tt-Lm1</strain>
    </source>
</reference>
<keyword evidence="2" id="KW-1185">Reference proteome</keyword>
<dbReference type="EMBL" id="WIUZ02000006">
    <property type="protein sequence ID" value="KAF9786351.1"/>
    <property type="molecule type" value="Genomic_DNA"/>
</dbReference>
<reference evidence="1" key="2">
    <citation type="submission" date="2020-11" db="EMBL/GenBank/DDBJ databases">
        <authorList>
            <consortium name="DOE Joint Genome Institute"/>
            <person name="Kuo A."/>
            <person name="Miyauchi S."/>
            <person name="Kiss E."/>
            <person name="Drula E."/>
            <person name="Kohler A."/>
            <person name="Sanchez-Garcia M."/>
            <person name="Andreopoulos B."/>
            <person name="Barry K.W."/>
            <person name="Bonito G."/>
            <person name="Buee M."/>
            <person name="Carver A."/>
            <person name="Chen C."/>
            <person name="Cichocki N."/>
            <person name="Clum A."/>
            <person name="Culley D."/>
            <person name="Crous P.W."/>
            <person name="Fauchery L."/>
            <person name="Girlanda M."/>
            <person name="Hayes R."/>
            <person name="Keri Z."/>
            <person name="Labutti K."/>
            <person name="Lipzen A."/>
            <person name="Lombard V."/>
            <person name="Magnuson J."/>
            <person name="Maillard F."/>
            <person name="Morin E."/>
            <person name="Murat C."/>
            <person name="Nolan M."/>
            <person name="Ohm R."/>
            <person name="Pangilinan J."/>
            <person name="Pereira M."/>
            <person name="Perotto S."/>
            <person name="Peter M."/>
            <person name="Riley R."/>
            <person name="Sitrit Y."/>
            <person name="Stielow B."/>
            <person name="Szollosi G."/>
            <person name="Zifcakova L."/>
            <person name="Stursova M."/>
            <person name="Spatafora J.W."/>
            <person name="Tedersoo L."/>
            <person name="Vaario L.-M."/>
            <person name="Yamada A."/>
            <person name="Yan M."/>
            <person name="Wang P."/>
            <person name="Xu J."/>
            <person name="Bruns T."/>
            <person name="Baldrian P."/>
            <person name="Vilgalys R."/>
            <person name="Henrissat B."/>
            <person name="Grigoriev I.V."/>
            <person name="Hibbett D."/>
            <person name="Nagy L.G."/>
            <person name="Martin F.M."/>
        </authorList>
    </citation>
    <scope>NUCLEOTIDE SEQUENCE</scope>
    <source>
        <strain evidence="1">UH-Tt-Lm1</strain>
    </source>
</reference>
<evidence type="ECO:0000313" key="1">
    <source>
        <dbReference type="EMBL" id="KAF9786351.1"/>
    </source>
</evidence>
<evidence type="ECO:0000313" key="2">
    <source>
        <dbReference type="Proteomes" id="UP000736335"/>
    </source>
</evidence>
<dbReference type="AlphaFoldDB" id="A0A9P6L7T4"/>
<name>A0A9P6L7T4_9AGAM</name>
<comment type="caution">
    <text evidence="1">The sequence shown here is derived from an EMBL/GenBank/DDBJ whole genome shotgun (WGS) entry which is preliminary data.</text>
</comment>
<accession>A0A9P6L7T4</accession>